<protein>
    <recommendedName>
        <fullName evidence="1">ABM domain-containing protein</fullName>
    </recommendedName>
</protein>
<proteinExistence type="predicted"/>
<accession>A0ABQ6CHV8</accession>
<dbReference type="InterPro" id="IPR007138">
    <property type="entry name" value="ABM_dom"/>
</dbReference>
<dbReference type="SUPFAM" id="SSF54909">
    <property type="entry name" value="Dimeric alpha+beta barrel"/>
    <property type="match status" value="1"/>
</dbReference>
<gene>
    <name evidence="2" type="ORF">GCM10007874_28180</name>
</gene>
<dbReference type="InterPro" id="IPR011008">
    <property type="entry name" value="Dimeric_a/b-barrel"/>
</dbReference>
<organism evidence="2 3">
    <name type="scientific">Labrys miyagiensis</name>
    <dbReference type="NCBI Taxonomy" id="346912"/>
    <lineage>
        <taxon>Bacteria</taxon>
        <taxon>Pseudomonadati</taxon>
        <taxon>Pseudomonadota</taxon>
        <taxon>Alphaproteobacteria</taxon>
        <taxon>Hyphomicrobiales</taxon>
        <taxon>Xanthobacteraceae</taxon>
        <taxon>Labrys</taxon>
    </lineage>
</organism>
<reference evidence="3" key="1">
    <citation type="journal article" date="2019" name="Int. J. Syst. Evol. Microbiol.">
        <title>The Global Catalogue of Microorganisms (GCM) 10K type strain sequencing project: providing services to taxonomists for standard genome sequencing and annotation.</title>
        <authorList>
            <consortium name="The Broad Institute Genomics Platform"/>
            <consortium name="The Broad Institute Genome Sequencing Center for Infectious Disease"/>
            <person name="Wu L."/>
            <person name="Ma J."/>
        </authorList>
    </citation>
    <scope>NUCLEOTIDE SEQUENCE [LARGE SCALE GENOMIC DNA]</scope>
    <source>
        <strain evidence="3">NBRC 101365</strain>
    </source>
</reference>
<evidence type="ECO:0000259" key="1">
    <source>
        <dbReference type="PROSITE" id="PS51725"/>
    </source>
</evidence>
<evidence type="ECO:0000313" key="2">
    <source>
        <dbReference type="EMBL" id="GLS19801.1"/>
    </source>
</evidence>
<evidence type="ECO:0000313" key="3">
    <source>
        <dbReference type="Proteomes" id="UP001156882"/>
    </source>
</evidence>
<dbReference type="PROSITE" id="PS51725">
    <property type="entry name" value="ABM"/>
    <property type="match status" value="1"/>
</dbReference>
<dbReference type="Pfam" id="PF03992">
    <property type="entry name" value="ABM"/>
    <property type="match status" value="1"/>
</dbReference>
<dbReference type="EMBL" id="BSPC01000024">
    <property type="protein sequence ID" value="GLS19801.1"/>
    <property type="molecule type" value="Genomic_DNA"/>
</dbReference>
<dbReference type="Gene3D" id="3.30.70.100">
    <property type="match status" value="1"/>
</dbReference>
<dbReference type="RefSeq" id="WP_284312830.1">
    <property type="nucleotide sequence ID" value="NZ_BSPC01000024.1"/>
</dbReference>
<comment type="caution">
    <text evidence="2">The sequence shown here is derived from an EMBL/GenBank/DDBJ whole genome shotgun (WGS) entry which is preliminary data.</text>
</comment>
<name>A0ABQ6CHV8_9HYPH</name>
<keyword evidence="3" id="KW-1185">Reference proteome</keyword>
<sequence>MSVTYVIGFSVRPDQRERFLGLLTGVLDAMRHESSFMNATLHADPADRCRFLLHETWADHQEVLDVQLHRPYRAAWHEALPDLLTAPRDISMWTPLRVDGQERYASA</sequence>
<dbReference type="Proteomes" id="UP001156882">
    <property type="component" value="Unassembled WGS sequence"/>
</dbReference>
<feature type="domain" description="ABM" evidence="1">
    <location>
        <begin position="3"/>
        <end position="92"/>
    </location>
</feature>